<name>M0N692_9EURY</name>
<organism evidence="2 3">
    <name type="scientific">Halococcus salifodinae DSM 8989</name>
    <dbReference type="NCBI Taxonomy" id="1227456"/>
    <lineage>
        <taxon>Archaea</taxon>
        <taxon>Methanobacteriati</taxon>
        <taxon>Methanobacteriota</taxon>
        <taxon>Stenosarchaea group</taxon>
        <taxon>Halobacteria</taxon>
        <taxon>Halobacteriales</taxon>
        <taxon>Halococcaceae</taxon>
        <taxon>Halococcus</taxon>
    </lineage>
</organism>
<comment type="caution">
    <text evidence="2">The sequence shown here is derived from an EMBL/GenBank/DDBJ whole genome shotgun (WGS) entry which is preliminary data.</text>
</comment>
<keyword evidence="3" id="KW-1185">Reference proteome</keyword>
<feature type="transmembrane region" description="Helical" evidence="1">
    <location>
        <begin position="88"/>
        <end position="109"/>
    </location>
</feature>
<sequence length="157" mass="17146">MDRFANGLPELPIETRLKRDGMFAVLWVVVMGLTVHEYVPNTVTYLTFAVAGVLGGSFAIGVTYWLRRTERGRAVGAAYRNSAFIRRLLVALVVAIAGVGAGFALLAVIGVSSVLAQSAFLGGLFAYRFTDTALLYARSRNGSRRNPIEHETDSYRE</sequence>
<protein>
    <submittedName>
        <fullName evidence="2">Uncharacterized protein</fullName>
    </submittedName>
</protein>
<dbReference type="AlphaFoldDB" id="M0N692"/>
<dbReference type="RefSeq" id="WP_005043384.1">
    <property type="nucleotide sequence ID" value="NZ_AOME01000054.1"/>
</dbReference>
<reference evidence="2 3" key="1">
    <citation type="journal article" date="2014" name="PLoS Genet.">
        <title>Phylogenetically driven sequencing of extremely halophilic archaea reveals strategies for static and dynamic osmo-response.</title>
        <authorList>
            <person name="Becker E.A."/>
            <person name="Seitzer P.M."/>
            <person name="Tritt A."/>
            <person name="Larsen D."/>
            <person name="Krusor M."/>
            <person name="Yao A.I."/>
            <person name="Wu D."/>
            <person name="Madern D."/>
            <person name="Eisen J.A."/>
            <person name="Darling A.E."/>
            <person name="Facciotti M.T."/>
        </authorList>
    </citation>
    <scope>NUCLEOTIDE SEQUENCE [LARGE SCALE GENOMIC DNA]</scope>
    <source>
        <strain evidence="2 3">DSM 8989</strain>
    </source>
</reference>
<evidence type="ECO:0000256" key="1">
    <source>
        <dbReference type="SAM" id="Phobius"/>
    </source>
</evidence>
<keyword evidence="1" id="KW-0812">Transmembrane</keyword>
<evidence type="ECO:0000313" key="3">
    <source>
        <dbReference type="Proteomes" id="UP000011625"/>
    </source>
</evidence>
<feature type="transmembrane region" description="Helical" evidence="1">
    <location>
        <begin position="115"/>
        <end position="137"/>
    </location>
</feature>
<feature type="transmembrane region" description="Helical" evidence="1">
    <location>
        <begin position="21"/>
        <end position="39"/>
    </location>
</feature>
<proteinExistence type="predicted"/>
<feature type="transmembrane region" description="Helical" evidence="1">
    <location>
        <begin position="45"/>
        <end position="67"/>
    </location>
</feature>
<accession>M0N692</accession>
<dbReference type="Proteomes" id="UP000011625">
    <property type="component" value="Unassembled WGS sequence"/>
</dbReference>
<evidence type="ECO:0000313" key="2">
    <source>
        <dbReference type="EMBL" id="EMA52639.1"/>
    </source>
</evidence>
<keyword evidence="1" id="KW-1133">Transmembrane helix</keyword>
<dbReference type="EMBL" id="AOME01000054">
    <property type="protein sequence ID" value="EMA52639.1"/>
    <property type="molecule type" value="Genomic_DNA"/>
</dbReference>
<dbReference type="STRING" id="1227456.C450_11088"/>
<keyword evidence="1" id="KW-0472">Membrane</keyword>
<dbReference type="PATRIC" id="fig|1227456.3.peg.2249"/>
<gene>
    <name evidence="2" type="ORF">C450_11088</name>
</gene>